<feature type="compositionally biased region" description="Polar residues" evidence="1">
    <location>
        <begin position="596"/>
        <end position="606"/>
    </location>
</feature>
<feature type="compositionally biased region" description="Acidic residues" evidence="1">
    <location>
        <begin position="517"/>
        <end position="528"/>
    </location>
</feature>
<feature type="compositionally biased region" description="Low complexity" evidence="1">
    <location>
        <begin position="234"/>
        <end position="249"/>
    </location>
</feature>
<dbReference type="Proteomes" id="UP000193986">
    <property type="component" value="Unassembled WGS sequence"/>
</dbReference>
<feature type="region of interest" description="Disordered" evidence="1">
    <location>
        <begin position="1"/>
        <end position="75"/>
    </location>
</feature>
<dbReference type="AlphaFoldDB" id="A0A1Y2AG07"/>
<keyword evidence="3" id="KW-1185">Reference proteome</keyword>
<gene>
    <name evidence="2" type="ORF">BCR39DRAFT_554082</name>
</gene>
<sequence>MQNIHSDPPLGSRSSPTRPRDVASKRRSGVSDLSSGGTSSASGETPTTPTSFTTPSPFAQGPTVPSSSSTVDMLNPALSNEPYRAQSSLQAESQSPRCFRDCSVVDTRTRRWMGTRELYRYIEHLAQARDESSRSGYLWLVCEFFLKPHTKSERNWKIDGVDPLFEFKLNFDLRYLCLPDSLRLSDTKIGQAIKSIYPSHEESDNAGGSTPDRRISVADIALVAATIDPHDSSLKSQSSNSNVGSSTSSKVERNRQKKQRIQVNTELVDPSLTISSLVAELKTAAYFQQLSQAVAYLAQAYEISACRLGLTVNRNAFARLFVIKEGIIMLENNDRELWGTIHSLLDVKLKLATTTSSYLPNRLMVSEVLVEKSVQRLGDIIAGAVDCLKDVPLVGVNKDTLERSSDLILRRLAETGSEEGDEMWQFDKVIQLELSDADTITPERESAVERDLYTVVWGARPKKRLTFEEKLRPSDPQFADDLKAARSRKAPKANSNSANPASGGGRDDDGDGGSGGEDSDGGLDDDIEGSGKDYGRGKGASNHSTSGDHHGEGKGEGHQDCDGNDRAHSENGLIDMMTAPPSKSPAEGLSLHVEQTKITQASTGQETSDDDELSVRMSPSPNPTTSDSSNGDSDEDFSPLQNANQHDYAMFNVPYRAVEKVGIQILICSPASMDSVVAEHVKRCRRACPAVPSTAPQRKTLLADFGLREPRLDELHGPLFEDHISG</sequence>
<evidence type="ECO:0000313" key="3">
    <source>
        <dbReference type="Proteomes" id="UP000193986"/>
    </source>
</evidence>
<proteinExistence type="predicted"/>
<feature type="region of interest" description="Disordered" evidence="1">
    <location>
        <begin position="476"/>
        <end position="640"/>
    </location>
</feature>
<comment type="caution">
    <text evidence="2">The sequence shown here is derived from an EMBL/GenBank/DDBJ whole genome shotgun (WGS) entry which is preliminary data.</text>
</comment>
<dbReference type="InParanoid" id="A0A1Y2AG07"/>
<feature type="region of interest" description="Disordered" evidence="1">
    <location>
        <begin position="231"/>
        <end position="259"/>
    </location>
</feature>
<protein>
    <submittedName>
        <fullName evidence="2">Uncharacterized protein</fullName>
    </submittedName>
</protein>
<accession>A0A1Y2AG07</accession>
<evidence type="ECO:0000313" key="2">
    <source>
        <dbReference type="EMBL" id="ORY21220.1"/>
    </source>
</evidence>
<feature type="compositionally biased region" description="Basic and acidic residues" evidence="1">
    <location>
        <begin position="546"/>
        <end position="569"/>
    </location>
</feature>
<evidence type="ECO:0000256" key="1">
    <source>
        <dbReference type="SAM" id="MobiDB-lite"/>
    </source>
</evidence>
<feature type="compositionally biased region" description="Polar residues" evidence="1">
    <location>
        <begin position="63"/>
        <end position="72"/>
    </location>
</feature>
<reference evidence="2 3" key="1">
    <citation type="submission" date="2016-07" db="EMBL/GenBank/DDBJ databases">
        <title>Pervasive Adenine N6-methylation of Active Genes in Fungi.</title>
        <authorList>
            <consortium name="DOE Joint Genome Institute"/>
            <person name="Mondo S.J."/>
            <person name="Dannebaum R.O."/>
            <person name="Kuo R.C."/>
            <person name="Labutti K."/>
            <person name="Haridas S."/>
            <person name="Kuo A."/>
            <person name="Salamov A."/>
            <person name="Ahrendt S.R."/>
            <person name="Lipzen A."/>
            <person name="Sullivan W."/>
            <person name="Andreopoulos W.B."/>
            <person name="Clum A."/>
            <person name="Lindquist E."/>
            <person name="Daum C."/>
            <person name="Ramamoorthy G.K."/>
            <person name="Gryganskyi A."/>
            <person name="Culley D."/>
            <person name="Magnuson J.K."/>
            <person name="James T.Y."/>
            <person name="O'Malley M.A."/>
            <person name="Stajich J.E."/>
            <person name="Spatafora J.W."/>
            <person name="Visel A."/>
            <person name="Grigoriev I.V."/>
        </authorList>
    </citation>
    <scope>NUCLEOTIDE SEQUENCE [LARGE SCALE GENOMIC DNA]</scope>
    <source>
        <strain evidence="2 3">68-887.2</strain>
    </source>
</reference>
<feature type="compositionally biased region" description="Low complexity" evidence="1">
    <location>
        <begin position="492"/>
        <end position="501"/>
    </location>
</feature>
<feature type="compositionally biased region" description="Low complexity" evidence="1">
    <location>
        <begin position="30"/>
        <end position="58"/>
    </location>
</feature>
<name>A0A1Y2AG07_9TREE</name>
<dbReference type="EMBL" id="MCFC01000116">
    <property type="protein sequence ID" value="ORY21220.1"/>
    <property type="molecule type" value="Genomic_DNA"/>
</dbReference>
<organism evidence="2 3">
    <name type="scientific">Naematelia encephala</name>
    <dbReference type="NCBI Taxonomy" id="71784"/>
    <lineage>
        <taxon>Eukaryota</taxon>
        <taxon>Fungi</taxon>
        <taxon>Dikarya</taxon>
        <taxon>Basidiomycota</taxon>
        <taxon>Agaricomycotina</taxon>
        <taxon>Tremellomycetes</taxon>
        <taxon>Tremellales</taxon>
        <taxon>Naemateliaceae</taxon>
        <taxon>Naematelia</taxon>
    </lineage>
</organism>